<keyword evidence="2" id="KW-0472">Membrane</keyword>
<dbReference type="Gene3D" id="3.10.50.40">
    <property type="match status" value="1"/>
</dbReference>
<dbReference type="SUPFAM" id="SSF54534">
    <property type="entry name" value="FKBP-like"/>
    <property type="match status" value="1"/>
</dbReference>
<keyword evidence="5" id="KW-1185">Reference proteome</keyword>
<keyword evidence="2" id="KW-0812">Transmembrane</keyword>
<keyword evidence="4" id="KW-0413">Isomerase</keyword>
<feature type="region of interest" description="Disordered" evidence="1">
    <location>
        <begin position="344"/>
        <end position="382"/>
    </location>
</feature>
<feature type="transmembrane region" description="Helical" evidence="2">
    <location>
        <begin position="33"/>
        <end position="52"/>
    </location>
</feature>
<evidence type="ECO:0000256" key="2">
    <source>
        <dbReference type="SAM" id="Phobius"/>
    </source>
</evidence>
<dbReference type="InterPro" id="IPR046357">
    <property type="entry name" value="PPIase_dom_sf"/>
</dbReference>
<dbReference type="EMBL" id="CP123443">
    <property type="protein sequence ID" value="WGK69857.1"/>
    <property type="molecule type" value="Genomic_DNA"/>
</dbReference>
<reference evidence="4 5" key="1">
    <citation type="submission" date="2023-04" db="EMBL/GenBank/DDBJ databases">
        <title>Spirochaete genome identified in red abalone sample constitutes a novel genus.</title>
        <authorList>
            <person name="Sharma S.P."/>
            <person name="Purcell C.M."/>
            <person name="Hyde J.R."/>
            <person name="Severin A.J."/>
        </authorList>
    </citation>
    <scope>NUCLEOTIDE SEQUENCE [LARGE SCALE GENOMIC DNA]</scope>
    <source>
        <strain evidence="4 5">SP-2023</strain>
    </source>
</reference>
<accession>A0ABY8MIL7</accession>
<organism evidence="4 5">
    <name type="scientific">Candidatus Haliotispira prima</name>
    <dbReference type="NCBI Taxonomy" id="3034016"/>
    <lineage>
        <taxon>Bacteria</taxon>
        <taxon>Pseudomonadati</taxon>
        <taxon>Spirochaetota</taxon>
        <taxon>Spirochaetia</taxon>
        <taxon>Spirochaetales</taxon>
        <taxon>Spirochaetaceae</taxon>
        <taxon>Candidatus Haliotispira</taxon>
    </lineage>
</organism>
<evidence type="ECO:0000313" key="4">
    <source>
        <dbReference type="EMBL" id="WGK69857.1"/>
    </source>
</evidence>
<dbReference type="RefSeq" id="WP_326928052.1">
    <property type="nucleotide sequence ID" value="NZ_CP123443.1"/>
</dbReference>
<feature type="domain" description="PpiC" evidence="3">
    <location>
        <begin position="220"/>
        <end position="341"/>
    </location>
</feature>
<dbReference type="Pfam" id="PF13145">
    <property type="entry name" value="Rotamase_2"/>
    <property type="match status" value="1"/>
</dbReference>
<sequence length="589" mass="66084">MKSKKNPGEASKVIDFREHHQVKQKKLQRRMSYGALIVLAVVVVSFVAWPILSNGAGGNESISLGSYRGEPINYSSEYGLFNNNLNSALNQPGSSNFDDDYQRRGLFEQAFFSTVGQYGRYFFLRDRGNDVSRREANSLIYKQFSQDGKFDRSAWNKLQNDPNRLKDAQNIMSYAAAQNIWADIYGSVDLIDGAGLELLVPTPGDVRKVSYLYHKISAFPEAEVEKFYDKNSKLFQKKFLSRIVVDSKANRKKVEAELTDGGDFGELAQLYSGDVYSQDKGEYGNEFYYKMLDFFRDMDGIDEEKALEWTKEVFGLEGDEYAGPYELDKQWYFFRVKSRTEIAAEEEASEDAKDANGGGSADGENEDGGNEDGEAADNAEEEPLTGFAAVASVVRDYIEENEVSLITDYFRKNLETLKARAESGESLAALDQSDRDVNAGYGRTPEFFGFSYSGEDGSSLYDPISGAFTEEGLAALITKSKPFFEDIFSLEEGELSDVMLFGEEDDQEGAGYPGQKYVAFFRLEEVRQSNVNDFARNVGGGLESKESLFNYYLSSLLTGGTELEFLNNRNLKQRFDSAYNTWSSGLPQN</sequence>
<evidence type="ECO:0000259" key="3">
    <source>
        <dbReference type="Pfam" id="PF13145"/>
    </source>
</evidence>
<feature type="compositionally biased region" description="Acidic residues" evidence="1">
    <location>
        <begin position="363"/>
        <end position="382"/>
    </location>
</feature>
<gene>
    <name evidence="4" type="ORF">P0082_03075</name>
</gene>
<proteinExistence type="predicted"/>
<keyword evidence="2" id="KW-1133">Transmembrane helix</keyword>
<evidence type="ECO:0000256" key="1">
    <source>
        <dbReference type="SAM" id="MobiDB-lite"/>
    </source>
</evidence>
<protein>
    <submittedName>
        <fullName evidence="4">Peptidylprolyl isomerase</fullName>
    </submittedName>
</protein>
<name>A0ABY8MIL7_9SPIO</name>
<evidence type="ECO:0000313" key="5">
    <source>
        <dbReference type="Proteomes" id="UP001228690"/>
    </source>
</evidence>
<dbReference type="InterPro" id="IPR000297">
    <property type="entry name" value="PPIase_PpiC"/>
</dbReference>
<dbReference type="Proteomes" id="UP001228690">
    <property type="component" value="Chromosome"/>
</dbReference>
<dbReference type="GO" id="GO:0016853">
    <property type="term" value="F:isomerase activity"/>
    <property type="evidence" value="ECO:0007669"/>
    <property type="project" value="UniProtKB-KW"/>
</dbReference>